<feature type="binding site" evidence="6">
    <location>
        <position position="8"/>
    </location>
    <ligand>
        <name>Mg(2+)</name>
        <dbReference type="ChEBI" id="CHEBI:18420"/>
    </ligand>
</feature>
<dbReference type="Pfam" id="PF00871">
    <property type="entry name" value="Acetate_kinase"/>
    <property type="match status" value="1"/>
</dbReference>
<dbReference type="NCBIfam" id="TIGR00016">
    <property type="entry name" value="ackA"/>
    <property type="match status" value="1"/>
</dbReference>
<feature type="site" description="Transition state stabilizer" evidence="6">
    <location>
        <position position="178"/>
    </location>
</feature>
<evidence type="ECO:0000256" key="2">
    <source>
        <dbReference type="ARBA" id="ARBA00022679"/>
    </source>
</evidence>
<comment type="catalytic activity">
    <reaction evidence="6">
        <text>acetate + ATP = acetyl phosphate + ADP</text>
        <dbReference type="Rhea" id="RHEA:11352"/>
        <dbReference type="ChEBI" id="CHEBI:22191"/>
        <dbReference type="ChEBI" id="CHEBI:30089"/>
        <dbReference type="ChEBI" id="CHEBI:30616"/>
        <dbReference type="ChEBI" id="CHEBI:456216"/>
        <dbReference type="EC" id="2.7.2.1"/>
    </reaction>
</comment>
<comment type="function">
    <text evidence="6">Catalyzes the formation of acetyl phosphate from acetate and ATP. Can also catalyze the reverse reaction.</text>
</comment>
<feature type="binding site" evidence="6">
    <location>
        <position position="15"/>
    </location>
    <ligand>
        <name>ATP</name>
        <dbReference type="ChEBI" id="CHEBI:30616"/>
    </ligand>
</feature>
<keyword evidence="3 6" id="KW-0547">Nucleotide-binding</keyword>
<dbReference type="GO" id="GO:0008776">
    <property type="term" value="F:acetate kinase activity"/>
    <property type="evidence" value="ECO:0007669"/>
    <property type="project" value="UniProtKB-EC"/>
</dbReference>
<evidence type="ECO:0000256" key="4">
    <source>
        <dbReference type="ARBA" id="ARBA00022777"/>
    </source>
</evidence>
<comment type="similarity">
    <text evidence="1 6 7">Belongs to the acetokinase family.</text>
</comment>
<dbReference type="Proteomes" id="UP001595901">
    <property type="component" value="Unassembled WGS sequence"/>
</dbReference>
<feature type="site" description="Transition state stabilizer" evidence="6">
    <location>
        <position position="239"/>
    </location>
</feature>
<feature type="binding site" evidence="6">
    <location>
        <position position="89"/>
    </location>
    <ligand>
        <name>substrate</name>
    </ligand>
</feature>
<dbReference type="Gene3D" id="3.30.420.40">
    <property type="match status" value="2"/>
</dbReference>
<dbReference type="PIRSF" id="PIRSF000722">
    <property type="entry name" value="Acetate_prop_kin"/>
    <property type="match status" value="1"/>
</dbReference>
<dbReference type="EC" id="2.7.2.1" evidence="6"/>
<dbReference type="CDD" id="cd24010">
    <property type="entry name" value="ASKHA_NBD_AcK_PK"/>
    <property type="match status" value="1"/>
</dbReference>
<dbReference type="InterPro" id="IPR043129">
    <property type="entry name" value="ATPase_NBD"/>
</dbReference>
<feature type="binding site" evidence="6">
    <location>
        <position position="383"/>
    </location>
    <ligand>
        <name>Mg(2+)</name>
        <dbReference type="ChEBI" id="CHEBI:18420"/>
    </ligand>
</feature>
<evidence type="ECO:0000256" key="3">
    <source>
        <dbReference type="ARBA" id="ARBA00022741"/>
    </source>
</evidence>
<organism evidence="8 9">
    <name type="scientific">Streptococcus dentapri</name>
    <dbReference type="NCBI Taxonomy" id="573564"/>
    <lineage>
        <taxon>Bacteria</taxon>
        <taxon>Bacillati</taxon>
        <taxon>Bacillota</taxon>
        <taxon>Bacilli</taxon>
        <taxon>Lactobacillales</taxon>
        <taxon>Streptococcaceae</taxon>
        <taxon>Streptococcus</taxon>
    </lineage>
</organism>
<dbReference type="PANTHER" id="PTHR21060">
    <property type="entry name" value="ACETATE KINASE"/>
    <property type="match status" value="1"/>
</dbReference>
<keyword evidence="6" id="KW-0479">Metal-binding</keyword>
<keyword evidence="9" id="KW-1185">Reference proteome</keyword>
<feature type="active site" description="Proton donor/acceptor" evidence="6">
    <location>
        <position position="146"/>
    </location>
</feature>
<comment type="subunit">
    <text evidence="6">Homodimer.</text>
</comment>
<accession>A0ABV8D1Z2</accession>
<comment type="subcellular location">
    <subcellularLocation>
        <location evidence="6">Cytoplasm</location>
    </subcellularLocation>
</comment>
<feature type="binding site" evidence="6">
    <location>
        <begin position="283"/>
        <end position="285"/>
    </location>
    <ligand>
        <name>ATP</name>
        <dbReference type="ChEBI" id="CHEBI:30616"/>
    </ligand>
</feature>
<keyword evidence="6" id="KW-0460">Magnesium</keyword>
<sequence>MSKTIAINAGSSSLKWQLYQMPEEEVLAAGIIERIGLKDSISTVKFDGKKDSKTLNIADHVQAVKMLLDDLIRLHIIADYKEITGVGHRIVAGGEYFKESVIVDDEALAKIEELAALAPLHNPANAAGIRAFKDILPDITSVAVFDTAFHSTMNDYAYLYPIPQKYYRDYQVRKYGAHGTSHQYVAQKAAEILERPLNELKLITAHIGNGVSLTANYHGQSVDTSMGFTPLAGPMMGTRSGDIDPAVIPYLIKYDSDLVDAAAVVNMLNKESGLAGVSEHSSDMRDIEAGLEKQDKNSVLAYNIFIDRLKKFIGQYVAVLNGIDALVFTAGMGENSVNMRRDIIAGLSWFGLKINPEKNVFGYVGDISAPDSKIKILVIPTDEELMIARDVERLKNAK</sequence>
<evidence type="ECO:0000256" key="5">
    <source>
        <dbReference type="ARBA" id="ARBA00022840"/>
    </source>
</evidence>
<dbReference type="InterPro" id="IPR004372">
    <property type="entry name" value="Ac/propionate_kinase"/>
</dbReference>
<dbReference type="EMBL" id="JBHSAC010000051">
    <property type="protein sequence ID" value="MFC3932315.1"/>
    <property type="molecule type" value="Genomic_DNA"/>
</dbReference>
<evidence type="ECO:0000313" key="8">
    <source>
        <dbReference type="EMBL" id="MFC3932315.1"/>
    </source>
</evidence>
<dbReference type="PANTHER" id="PTHR21060:SF15">
    <property type="entry name" value="ACETATE KINASE-RELATED"/>
    <property type="match status" value="1"/>
</dbReference>
<feature type="binding site" evidence="6">
    <location>
        <begin position="206"/>
        <end position="210"/>
    </location>
    <ligand>
        <name>ATP</name>
        <dbReference type="ChEBI" id="CHEBI:30616"/>
    </ligand>
</feature>
<comment type="pathway">
    <text evidence="6">Metabolic intermediate biosynthesis; acetyl-CoA biosynthesis; acetyl-CoA from acetate: step 1/2.</text>
</comment>
<comment type="cofactor">
    <cofactor evidence="6">
        <name>Mg(2+)</name>
        <dbReference type="ChEBI" id="CHEBI:18420"/>
    </cofactor>
    <cofactor evidence="6">
        <name>Mn(2+)</name>
        <dbReference type="ChEBI" id="CHEBI:29035"/>
    </cofactor>
    <text evidence="6">Mg(2+). Can also accept Mn(2+).</text>
</comment>
<dbReference type="HAMAP" id="MF_00020">
    <property type="entry name" value="Acetate_kinase"/>
    <property type="match status" value="1"/>
</dbReference>
<dbReference type="RefSeq" id="WP_380431632.1">
    <property type="nucleotide sequence ID" value="NZ_JBHSAC010000051.1"/>
</dbReference>
<reference evidence="9" key="1">
    <citation type="journal article" date="2019" name="Int. J. Syst. Evol. Microbiol.">
        <title>The Global Catalogue of Microorganisms (GCM) 10K type strain sequencing project: providing services to taxonomists for standard genome sequencing and annotation.</title>
        <authorList>
            <consortium name="The Broad Institute Genomics Platform"/>
            <consortium name="The Broad Institute Genome Sequencing Center for Infectious Disease"/>
            <person name="Wu L."/>
            <person name="Ma J."/>
        </authorList>
    </citation>
    <scope>NUCLEOTIDE SEQUENCE [LARGE SCALE GENOMIC DNA]</scope>
    <source>
        <strain evidence="9">CCUG 58728</strain>
    </source>
</reference>
<comment type="caution">
    <text evidence="8">The sequence shown here is derived from an EMBL/GenBank/DDBJ whole genome shotgun (WGS) entry which is preliminary data.</text>
</comment>
<evidence type="ECO:0000256" key="1">
    <source>
        <dbReference type="ARBA" id="ARBA00008748"/>
    </source>
</evidence>
<keyword evidence="2 6" id="KW-0808">Transferase</keyword>
<evidence type="ECO:0000256" key="6">
    <source>
        <dbReference type="HAMAP-Rule" id="MF_00020"/>
    </source>
</evidence>
<gene>
    <name evidence="6" type="primary">ackA</name>
    <name evidence="8" type="ORF">ACFOSE_05965</name>
</gene>
<dbReference type="InterPro" id="IPR023865">
    <property type="entry name" value="Aliphatic_acid_kinase_CS"/>
</dbReference>
<feature type="binding site" evidence="6">
    <location>
        <begin position="331"/>
        <end position="335"/>
    </location>
    <ligand>
        <name>ATP</name>
        <dbReference type="ChEBI" id="CHEBI:30616"/>
    </ligand>
</feature>
<dbReference type="SUPFAM" id="SSF53067">
    <property type="entry name" value="Actin-like ATPase domain"/>
    <property type="match status" value="2"/>
</dbReference>
<keyword evidence="4 6" id="KW-0418">Kinase</keyword>
<dbReference type="PRINTS" id="PR00471">
    <property type="entry name" value="ACETATEKNASE"/>
</dbReference>
<protein>
    <recommendedName>
        <fullName evidence="6">Acetate kinase</fullName>
        <ecNumber evidence="6">2.7.2.1</ecNumber>
    </recommendedName>
    <alternativeName>
        <fullName evidence="6">Acetokinase</fullName>
    </alternativeName>
</protein>
<evidence type="ECO:0000313" key="9">
    <source>
        <dbReference type="Proteomes" id="UP001595901"/>
    </source>
</evidence>
<name>A0ABV8D1Z2_9STRE</name>
<keyword evidence="6" id="KW-0963">Cytoplasm</keyword>
<dbReference type="PROSITE" id="PS01075">
    <property type="entry name" value="ACETATE_KINASE_1"/>
    <property type="match status" value="1"/>
</dbReference>
<dbReference type="InterPro" id="IPR000890">
    <property type="entry name" value="Aliphatic_acid_kin_short-chain"/>
</dbReference>
<dbReference type="PROSITE" id="PS01076">
    <property type="entry name" value="ACETATE_KINASE_2"/>
    <property type="match status" value="1"/>
</dbReference>
<keyword evidence="5 6" id="KW-0067">ATP-binding</keyword>
<proteinExistence type="inferred from homology"/>
<evidence type="ECO:0000256" key="7">
    <source>
        <dbReference type="RuleBase" id="RU003835"/>
    </source>
</evidence>